<name>A0A2K8U5S9_9GAMM</name>
<sequence>MTTLAQVFGSAGLLTQRLAGFSHRASQQAMAQAIARAIESRETLVCEAGTGTGKTFAYLVPAILSGRKVLISTGTRNLQDQLFHRDLPQVRDALGVPVRAALLKGRANYLCRHRLALALEDPARHDPQLRAQLRQVQDWSKTTRRGDVAELALPEDAQVWPAVTSTSDNCLGQTCGQWQDCHLAAARREAQAADLVVVNHHLFCADLALKDEGFGEILPGADCFILDEAHQLPEVAAGFFGVLVSARQVLDLARDTELEYRHEAGDAPELPERAAGLRRAAQDLRLCLGEGDRRGPWQDLICDPEPVRALDALVRRVQSLAQGLQALQGRGKGLDACLGRAHELATRLALLTAPVAADQVRWFEVQGRGLRLHQTPLEVAAVFRQQFERQRCAWVFTSATLAVGDSFAHFASQLGIEGATTARWDSPFDYARQALWFVPRGLPEPADPGYNAAVLDLACELVGYSQGRAFLLFTSHRALREVADGLAGRIPFPILVQGSAPRGELLRRFRDLGNAVLLGTASFWEGVDVPGEALSCVIIDRLPFASPGDPVLAARIEALRRRGGNPFAEFQLPQAVIALKQGAGRLIRGGSDRGVLVVCDPRLLRRSYGHTFLASLPPMARTRERERVRAFFGVASAPPPGPTAAADQ</sequence>
<dbReference type="InterPro" id="IPR011545">
    <property type="entry name" value="DEAD/DEAH_box_helicase_dom"/>
</dbReference>
<keyword evidence="3" id="KW-0067">ATP-binding</keyword>
<evidence type="ECO:0000259" key="5">
    <source>
        <dbReference type="PROSITE" id="PS51193"/>
    </source>
</evidence>
<dbReference type="GO" id="GO:0005524">
    <property type="term" value="F:ATP binding"/>
    <property type="evidence" value="ECO:0007669"/>
    <property type="project" value="UniProtKB-KW"/>
</dbReference>
<feature type="domain" description="Helicase ATP-binding" evidence="5">
    <location>
        <begin position="13"/>
        <end position="274"/>
    </location>
</feature>
<accession>A0A2K8U5S9</accession>
<dbReference type="PROSITE" id="PS51193">
    <property type="entry name" value="HELICASE_ATP_BIND_2"/>
    <property type="match status" value="1"/>
</dbReference>
<evidence type="ECO:0000313" key="6">
    <source>
        <dbReference type="EMBL" id="AUB80942.1"/>
    </source>
</evidence>
<dbReference type="GO" id="GO:0016818">
    <property type="term" value="F:hydrolase activity, acting on acid anhydrides, in phosphorus-containing anhydrides"/>
    <property type="evidence" value="ECO:0007669"/>
    <property type="project" value="InterPro"/>
</dbReference>
<dbReference type="InterPro" id="IPR027417">
    <property type="entry name" value="P-loop_NTPase"/>
</dbReference>
<evidence type="ECO:0000256" key="3">
    <source>
        <dbReference type="ARBA" id="ARBA00022840"/>
    </source>
</evidence>
<keyword evidence="1" id="KW-0547">Nucleotide-binding</keyword>
<reference evidence="6 7" key="1">
    <citation type="submission" date="2017-03" db="EMBL/GenBank/DDBJ databases">
        <title>Complete genome sequence of Candidatus 'Thiodictyon syntrophicum' sp. nov. strain Cad16T, a photolithoautotroph purple sulfur bacterium isolated from an alpine meromictic lake.</title>
        <authorList>
            <person name="Luedin S.M."/>
            <person name="Pothier J.F."/>
            <person name="Danza F."/>
            <person name="Storelli N."/>
            <person name="Wittwer M."/>
            <person name="Tonolla M."/>
        </authorList>
    </citation>
    <scope>NUCLEOTIDE SEQUENCE [LARGE SCALE GENOMIC DNA]</scope>
    <source>
        <strain evidence="6 7">Cad16T</strain>
    </source>
</reference>
<keyword evidence="7" id="KW-1185">Reference proteome</keyword>
<dbReference type="GO" id="GO:0006281">
    <property type="term" value="P:DNA repair"/>
    <property type="evidence" value="ECO:0007669"/>
    <property type="project" value="TreeGrafter"/>
</dbReference>
<dbReference type="EMBL" id="CP020370">
    <property type="protein sequence ID" value="AUB80942.1"/>
    <property type="molecule type" value="Genomic_DNA"/>
</dbReference>
<dbReference type="Gene3D" id="3.40.50.300">
    <property type="entry name" value="P-loop containing nucleotide triphosphate hydrolases"/>
    <property type="match status" value="2"/>
</dbReference>
<evidence type="ECO:0000256" key="4">
    <source>
        <dbReference type="ARBA" id="ARBA00038058"/>
    </source>
</evidence>
<dbReference type="Pfam" id="PF13307">
    <property type="entry name" value="Helicase_C_2"/>
    <property type="match status" value="1"/>
</dbReference>
<dbReference type="RefSeq" id="WP_100918722.1">
    <property type="nucleotide sequence ID" value="NZ_CP020370.1"/>
</dbReference>
<keyword evidence="2" id="KW-0378">Hydrolase</keyword>
<dbReference type="GO" id="GO:0003676">
    <property type="term" value="F:nucleic acid binding"/>
    <property type="evidence" value="ECO:0007669"/>
    <property type="project" value="InterPro"/>
</dbReference>
<dbReference type="InterPro" id="IPR045028">
    <property type="entry name" value="DinG/Rad3-like"/>
</dbReference>
<organism evidence="6 7">
    <name type="scientific">Candidatus Thiodictyon syntrophicum</name>
    <dbReference type="NCBI Taxonomy" id="1166950"/>
    <lineage>
        <taxon>Bacteria</taxon>
        <taxon>Pseudomonadati</taxon>
        <taxon>Pseudomonadota</taxon>
        <taxon>Gammaproteobacteria</taxon>
        <taxon>Chromatiales</taxon>
        <taxon>Chromatiaceae</taxon>
        <taxon>Thiodictyon</taxon>
    </lineage>
</organism>
<comment type="similarity">
    <text evidence="4">Belongs to the helicase family. DinG subfamily.</text>
</comment>
<dbReference type="OrthoDB" id="9805194at2"/>
<dbReference type="InterPro" id="IPR006555">
    <property type="entry name" value="ATP-dep_Helicase_C"/>
</dbReference>
<dbReference type="SMART" id="SM00491">
    <property type="entry name" value="HELICc2"/>
    <property type="match status" value="1"/>
</dbReference>
<evidence type="ECO:0000256" key="2">
    <source>
        <dbReference type="ARBA" id="ARBA00022801"/>
    </source>
</evidence>
<dbReference type="InterPro" id="IPR014013">
    <property type="entry name" value="Helic_SF1/SF2_ATP-bd_DinG/Rad3"/>
</dbReference>
<dbReference type="Pfam" id="PF00270">
    <property type="entry name" value="DEAD"/>
    <property type="match status" value="1"/>
</dbReference>
<dbReference type="GO" id="GO:0003678">
    <property type="term" value="F:DNA helicase activity"/>
    <property type="evidence" value="ECO:0007669"/>
    <property type="project" value="TreeGrafter"/>
</dbReference>
<keyword evidence="6" id="KW-0347">Helicase</keyword>
<protein>
    <submittedName>
        <fullName evidence="6">Helicase</fullName>
    </submittedName>
</protein>
<dbReference type="Proteomes" id="UP000232638">
    <property type="component" value="Chromosome"/>
</dbReference>
<dbReference type="AlphaFoldDB" id="A0A2K8U5S9"/>
<dbReference type="SUPFAM" id="SSF52540">
    <property type="entry name" value="P-loop containing nucleoside triphosphate hydrolases"/>
    <property type="match status" value="2"/>
</dbReference>
<gene>
    <name evidence="6" type="ORF">THSYN_08275</name>
</gene>
<dbReference type="PANTHER" id="PTHR11472">
    <property type="entry name" value="DNA REPAIR DEAD HELICASE RAD3/XP-D SUBFAMILY MEMBER"/>
    <property type="match status" value="1"/>
</dbReference>
<evidence type="ECO:0000313" key="7">
    <source>
        <dbReference type="Proteomes" id="UP000232638"/>
    </source>
</evidence>
<proteinExistence type="inferred from homology"/>
<evidence type="ECO:0000256" key="1">
    <source>
        <dbReference type="ARBA" id="ARBA00022741"/>
    </source>
</evidence>
<dbReference type="KEGG" id="tsy:THSYN_08275"/>
<dbReference type="PANTHER" id="PTHR11472:SF34">
    <property type="entry name" value="REGULATOR OF TELOMERE ELONGATION HELICASE 1"/>
    <property type="match status" value="1"/>
</dbReference>